<dbReference type="Proteomes" id="UP000092460">
    <property type="component" value="Unassembled WGS sequence"/>
</dbReference>
<dbReference type="AlphaFoldDB" id="A0A1B0ANR0"/>
<organism evidence="1 2">
    <name type="scientific">Glossina palpalis gambiensis</name>
    <dbReference type="NCBI Taxonomy" id="67801"/>
    <lineage>
        <taxon>Eukaryota</taxon>
        <taxon>Metazoa</taxon>
        <taxon>Ecdysozoa</taxon>
        <taxon>Arthropoda</taxon>
        <taxon>Hexapoda</taxon>
        <taxon>Insecta</taxon>
        <taxon>Pterygota</taxon>
        <taxon>Neoptera</taxon>
        <taxon>Endopterygota</taxon>
        <taxon>Diptera</taxon>
        <taxon>Brachycera</taxon>
        <taxon>Muscomorpha</taxon>
        <taxon>Hippoboscoidea</taxon>
        <taxon>Glossinidae</taxon>
        <taxon>Glossina</taxon>
    </lineage>
</organism>
<dbReference type="EMBL" id="JXJN01000918">
    <property type="status" value="NOT_ANNOTATED_CDS"/>
    <property type="molecule type" value="Genomic_DNA"/>
</dbReference>
<reference evidence="2" key="1">
    <citation type="submission" date="2015-01" db="EMBL/GenBank/DDBJ databases">
        <authorList>
            <person name="Aksoy S."/>
            <person name="Warren W."/>
            <person name="Wilson R.K."/>
        </authorList>
    </citation>
    <scope>NUCLEOTIDE SEQUENCE [LARGE SCALE GENOMIC DNA]</scope>
    <source>
        <strain evidence="2">IAEA</strain>
    </source>
</reference>
<protein>
    <submittedName>
        <fullName evidence="1">Uncharacterized protein</fullName>
    </submittedName>
</protein>
<sequence length="264" mass="30954">MQLNRSYKHDITDLFVLMNRYFNQSPQFAEWYEIENVQELGLIARKVKVRYIKGDLLLLNPLKHIRLYVFTLDAGLCQMSYKVIIPLRIASSSTKQFDKTIVTSSDQDKLRQSVTSLRLKTQILCKHSDLQQNNSIYVKREQLRAIDAKRKTPNKRGTCKAMQFKCLLAEGNCKDIVKERQSDLESVQFWLKSGLSELCCYACLLSMVNFLYLKFLCEFVLFIRPGLTLMSNKLQLTKYTHSRNHVMHHVINQLEPFHTNSTYR</sequence>
<accession>A0A1B0ANR0</accession>
<dbReference type="EMBL" id="JXJN01000919">
    <property type="status" value="NOT_ANNOTATED_CDS"/>
    <property type="molecule type" value="Genomic_DNA"/>
</dbReference>
<evidence type="ECO:0000313" key="1">
    <source>
        <dbReference type="EnsemblMetazoa" id="GPPI003160-PA"/>
    </source>
</evidence>
<evidence type="ECO:0000313" key="2">
    <source>
        <dbReference type="Proteomes" id="UP000092460"/>
    </source>
</evidence>
<proteinExistence type="predicted"/>
<dbReference type="VEuPathDB" id="VectorBase:GPPI003160"/>
<keyword evidence="2" id="KW-1185">Reference proteome</keyword>
<name>A0A1B0ANR0_9MUSC</name>
<reference evidence="1" key="2">
    <citation type="submission" date="2020-05" db="UniProtKB">
        <authorList>
            <consortium name="EnsemblMetazoa"/>
        </authorList>
    </citation>
    <scope>IDENTIFICATION</scope>
    <source>
        <strain evidence="1">IAEA</strain>
    </source>
</reference>
<dbReference type="EnsemblMetazoa" id="GPPI003160-RA">
    <property type="protein sequence ID" value="GPPI003160-PA"/>
    <property type="gene ID" value="GPPI003160"/>
</dbReference>